<name>A0A2M7H415_9BACT</name>
<evidence type="ECO:0000313" key="3">
    <source>
        <dbReference type="Proteomes" id="UP000230292"/>
    </source>
</evidence>
<dbReference type="InterPro" id="IPR036390">
    <property type="entry name" value="WH_DNA-bd_sf"/>
</dbReference>
<dbReference type="PROSITE" id="PS50987">
    <property type="entry name" value="HTH_ARSR_2"/>
    <property type="match status" value="1"/>
</dbReference>
<dbReference type="Proteomes" id="UP000230292">
    <property type="component" value="Unassembled WGS sequence"/>
</dbReference>
<dbReference type="SMART" id="SM00418">
    <property type="entry name" value="HTH_ARSR"/>
    <property type="match status" value="1"/>
</dbReference>
<reference evidence="2 3" key="1">
    <citation type="submission" date="2017-09" db="EMBL/GenBank/DDBJ databases">
        <title>Depth-based differentiation of microbial function through sediment-hosted aquifers and enrichment of novel symbionts in the deep terrestrial subsurface.</title>
        <authorList>
            <person name="Probst A.J."/>
            <person name="Ladd B."/>
            <person name="Jarett J.K."/>
            <person name="Geller-Mcgrath D.E."/>
            <person name="Sieber C.M."/>
            <person name="Emerson J.B."/>
            <person name="Anantharaman K."/>
            <person name="Thomas B.C."/>
            <person name="Malmstrom R."/>
            <person name="Stieglmeier M."/>
            <person name="Klingl A."/>
            <person name="Woyke T."/>
            <person name="Ryan C.M."/>
            <person name="Banfield J.F."/>
        </authorList>
    </citation>
    <scope>NUCLEOTIDE SEQUENCE [LARGE SCALE GENOMIC DNA]</scope>
    <source>
        <strain evidence="2">CG15_BIG_FIL_POST_REV_8_21_14_020_45_12</strain>
    </source>
</reference>
<dbReference type="InterPro" id="IPR001845">
    <property type="entry name" value="HTH_ArsR_DNA-bd_dom"/>
</dbReference>
<evidence type="ECO:0000259" key="1">
    <source>
        <dbReference type="PROSITE" id="PS50987"/>
    </source>
</evidence>
<gene>
    <name evidence="2" type="ORF">COW24_02695</name>
</gene>
<dbReference type="CDD" id="cd00090">
    <property type="entry name" value="HTH_ARSR"/>
    <property type="match status" value="1"/>
</dbReference>
<feature type="domain" description="HTH arsR-type" evidence="1">
    <location>
        <begin position="1"/>
        <end position="88"/>
    </location>
</feature>
<organism evidence="2 3">
    <name type="scientific">Candidatus Kerfeldbacteria bacterium CG15_BIG_FIL_POST_REV_8_21_14_020_45_12</name>
    <dbReference type="NCBI Taxonomy" id="2014247"/>
    <lineage>
        <taxon>Bacteria</taxon>
        <taxon>Candidatus Kerfeldiibacteriota</taxon>
    </lineage>
</organism>
<dbReference type="InterPro" id="IPR036388">
    <property type="entry name" value="WH-like_DNA-bd_sf"/>
</dbReference>
<proteinExistence type="predicted"/>
<dbReference type="SUPFAM" id="SSF46785">
    <property type="entry name" value="Winged helix' DNA-binding domain"/>
    <property type="match status" value="1"/>
</dbReference>
<protein>
    <recommendedName>
        <fullName evidence="1">HTH arsR-type domain-containing protein</fullName>
    </recommendedName>
</protein>
<dbReference type="InterPro" id="IPR011991">
    <property type="entry name" value="ArsR-like_HTH"/>
</dbReference>
<accession>A0A2M7H415</accession>
<dbReference type="EMBL" id="PFGC01000035">
    <property type="protein sequence ID" value="PIW36959.1"/>
    <property type="molecule type" value="Genomic_DNA"/>
</dbReference>
<dbReference type="GO" id="GO:0003700">
    <property type="term" value="F:DNA-binding transcription factor activity"/>
    <property type="evidence" value="ECO:0007669"/>
    <property type="project" value="InterPro"/>
</dbReference>
<evidence type="ECO:0000313" key="2">
    <source>
        <dbReference type="EMBL" id="PIW36959.1"/>
    </source>
</evidence>
<dbReference type="Gene3D" id="1.10.10.10">
    <property type="entry name" value="Winged helix-like DNA-binding domain superfamily/Winged helix DNA-binding domain"/>
    <property type="match status" value="1"/>
</dbReference>
<comment type="caution">
    <text evidence="2">The sequence shown here is derived from an EMBL/GenBank/DDBJ whole genome shotgun (WGS) entry which is preliminary data.</text>
</comment>
<sequence length="215" mass="25098">MIDKLFGSRTRVKLLRLFLTHAEEKYFVRELARNIEEQINSVRRELNNLEEMGLLVSHIEDKKKYYKVDPEFVLLNELRALIFKSRLTTEKEFIHSIRGLGSIQYLALMGYFVNDQEAKVDLFIVGTVSRTRLLKLLEQFRVSFGTQLRFTVMRGDEYHYRKDVTDKFLYEILNANKIVVIDAFTTPQDSTKTNDAAHKTIQALQAGQRDQASAE</sequence>
<dbReference type="AlphaFoldDB" id="A0A2M7H415"/>